<reference evidence="1 2" key="1">
    <citation type="submission" date="2020-06" db="EMBL/GenBank/DDBJ databases">
        <authorList>
            <person name="Li R."/>
            <person name="Bekaert M."/>
        </authorList>
    </citation>
    <scope>NUCLEOTIDE SEQUENCE [LARGE SCALE GENOMIC DNA]</scope>
    <source>
        <strain evidence="2">wild</strain>
    </source>
</reference>
<dbReference type="EMBL" id="CACVKT020007364">
    <property type="protein sequence ID" value="CAC5407172.1"/>
    <property type="molecule type" value="Genomic_DNA"/>
</dbReference>
<organism evidence="1 2">
    <name type="scientific">Mytilus coruscus</name>
    <name type="common">Sea mussel</name>
    <dbReference type="NCBI Taxonomy" id="42192"/>
    <lineage>
        <taxon>Eukaryota</taxon>
        <taxon>Metazoa</taxon>
        <taxon>Spiralia</taxon>
        <taxon>Lophotrochozoa</taxon>
        <taxon>Mollusca</taxon>
        <taxon>Bivalvia</taxon>
        <taxon>Autobranchia</taxon>
        <taxon>Pteriomorphia</taxon>
        <taxon>Mytilida</taxon>
        <taxon>Mytiloidea</taxon>
        <taxon>Mytilidae</taxon>
        <taxon>Mytilinae</taxon>
        <taxon>Mytilus</taxon>
    </lineage>
</organism>
<keyword evidence="2" id="KW-1185">Reference proteome</keyword>
<protein>
    <submittedName>
        <fullName evidence="1">Uncharacterized protein</fullName>
    </submittedName>
</protein>
<dbReference type="Proteomes" id="UP000507470">
    <property type="component" value="Unassembled WGS sequence"/>
</dbReference>
<proteinExistence type="predicted"/>
<dbReference type="OrthoDB" id="6218832at2759"/>
<gene>
    <name evidence="1" type="ORF">MCOR_40675</name>
</gene>
<name>A0A6J8DID9_MYTCO</name>
<evidence type="ECO:0000313" key="2">
    <source>
        <dbReference type="Proteomes" id="UP000507470"/>
    </source>
</evidence>
<dbReference type="AlphaFoldDB" id="A0A6J8DID9"/>
<evidence type="ECO:0000313" key="1">
    <source>
        <dbReference type="EMBL" id="CAC5407172.1"/>
    </source>
</evidence>
<accession>A0A6J8DID9</accession>
<sequence length="705" mass="80426">MRKLLSERESIKSRSNTLDKKVEQSDTDMIFLIEPDPDTYTSISLTLKTLKACEAYDFLKAHLLELNNVLQKPRIVVYNHGDQLSPEELNHYLGHTTVSRCERISAEDLGNCHQWTSPLAIVVLLTGSGGHGSCRLSHSDFVVLKEMKKNFNDSRYITFVIKKSRLSMQYNLDDVNHLSEEIQLELCGTSRPNNIFLNMFLFNDKQISVRIGLRMHKSIQGHLFNIKQNSNHLINEIKNQCTILRKAREELTKSLCESILNVDVKYCSHALSEINQTFIKPLAFELSNFLKSEIDGKLLKPLITAKDVKILLKRCLTAVMKKKLNHVGNGTYRKHTKLRGMKYRPLCSTSHSSSTKCICQFSRIATANTAQKIYAELIKMCTKVKEDVETFRRYLEDECPSTRLHGVSVHELKTIANRQGMVSGFGYFDETVCVYINSCKEEDKKKVFNFFEQYLNIANYNCKYVIEFRKKREITYFAKLQNGSRINKFPRTGKNSKGYGTLGMFLKDNKGTYFFTTCAHVIEQDEEAYLPGDNSRIGENVFVRYPNTSNAVENTKNMDFSLIRVSPESDIECKLGLKSTSGSFLKGQIFKGDISEILGRRLYKWGATEPHLQTGKCIGIEEEEFIYIEMDKENFAKPGDSGAIICAGNNTDTALAAFVLVGEWIGHQDRKKRYVVYKVSDALDLDNIKDFTPCLCTETFTVVSS</sequence>